<proteinExistence type="inferred from homology"/>
<evidence type="ECO:0000256" key="3">
    <source>
        <dbReference type="ARBA" id="ARBA00022980"/>
    </source>
</evidence>
<gene>
    <name evidence="10" type="primary">MRPL48</name>
</gene>
<dbReference type="Pfam" id="PF00338">
    <property type="entry name" value="Ribosomal_S10"/>
    <property type="match status" value="1"/>
</dbReference>
<evidence type="ECO:0000256" key="4">
    <source>
        <dbReference type="ARBA" id="ARBA00023128"/>
    </source>
</evidence>
<evidence type="ECO:0000256" key="8">
    <source>
        <dbReference type="ARBA" id="ARBA00084068"/>
    </source>
</evidence>
<reference evidence="10" key="1">
    <citation type="submission" date="2016-05" db="EMBL/GenBank/DDBJ databases">
        <authorList>
            <person name="Lavstsen T."/>
            <person name="Jespersen J.S."/>
        </authorList>
    </citation>
    <scope>NUCLEOTIDE SEQUENCE</scope>
    <source>
        <tissue evidence="10">Brain</tissue>
    </source>
</reference>
<name>A0A1A7YFV8_9TELE</name>
<dbReference type="Gene3D" id="3.30.70.600">
    <property type="entry name" value="Ribosomal protein S10 domain"/>
    <property type="match status" value="1"/>
</dbReference>
<dbReference type="InterPro" id="IPR036838">
    <property type="entry name" value="Ribosomal_uS10_dom_sf"/>
</dbReference>
<dbReference type="SMART" id="SM01403">
    <property type="entry name" value="Ribosomal_S10"/>
    <property type="match status" value="1"/>
</dbReference>
<evidence type="ECO:0000256" key="1">
    <source>
        <dbReference type="ARBA" id="ARBA00004173"/>
    </source>
</evidence>
<dbReference type="PANTHER" id="PTHR13473:SF0">
    <property type="entry name" value="LARGE RIBOSOMAL SUBUNIT PROTEIN ML48"/>
    <property type="match status" value="1"/>
</dbReference>
<feature type="domain" description="Small ribosomal subunit protein uS10" evidence="9">
    <location>
        <begin position="91"/>
        <end position="186"/>
    </location>
</feature>
<protein>
    <recommendedName>
        <fullName evidence="7">Large ribosomal subunit protein mL48</fullName>
    </recommendedName>
    <alternativeName>
        <fullName evidence="8">39S ribosomal protein L48, mitochondrial</fullName>
    </alternativeName>
</protein>
<keyword evidence="3 10" id="KW-0689">Ribosomal protein</keyword>
<dbReference type="EMBL" id="HADW01001798">
    <property type="protein sequence ID" value="SBP03198.1"/>
    <property type="molecule type" value="Transcribed_RNA"/>
</dbReference>
<dbReference type="GO" id="GO:0005761">
    <property type="term" value="C:mitochondrial ribosome"/>
    <property type="evidence" value="ECO:0007669"/>
    <property type="project" value="InterPro"/>
</dbReference>
<reference evidence="10" key="2">
    <citation type="submission" date="2016-06" db="EMBL/GenBank/DDBJ databases">
        <title>The genome of a short-lived fish provides insights into sex chromosome evolution and the genetic control of aging.</title>
        <authorList>
            <person name="Reichwald K."/>
            <person name="Felder M."/>
            <person name="Petzold A."/>
            <person name="Koch P."/>
            <person name="Groth M."/>
            <person name="Platzer M."/>
        </authorList>
    </citation>
    <scope>NUCLEOTIDE SEQUENCE</scope>
    <source>
        <tissue evidence="10">Brain</tissue>
    </source>
</reference>
<comment type="subcellular location">
    <subcellularLocation>
        <location evidence="1">Mitochondrion</location>
    </subcellularLocation>
</comment>
<comment type="similarity">
    <text evidence="6">Belongs to the mitochondrion-specific ribosomal protein mL48 family.</text>
</comment>
<evidence type="ECO:0000313" key="10">
    <source>
        <dbReference type="EMBL" id="SBP29034.1"/>
    </source>
</evidence>
<evidence type="ECO:0000256" key="2">
    <source>
        <dbReference type="ARBA" id="ARBA00022946"/>
    </source>
</evidence>
<dbReference type="AlphaFoldDB" id="A0A1A7YFV8"/>
<keyword evidence="5" id="KW-0687">Ribonucleoprotein</keyword>
<dbReference type="InterPro" id="IPR027487">
    <property type="entry name" value="Ribosomal_mL48"/>
</dbReference>
<dbReference type="PROSITE" id="PS51257">
    <property type="entry name" value="PROKAR_LIPOPROTEIN"/>
    <property type="match status" value="1"/>
</dbReference>
<dbReference type="SUPFAM" id="SSF54999">
    <property type="entry name" value="Ribosomal protein S10"/>
    <property type="match status" value="1"/>
</dbReference>
<sequence length="212" mass="24107">MNCLFRKLQASVTQQVFVLSQALTSCRVMPSIQHPVCCRTSVNERLYRSRPTHGIGRWKYLLPKEAPKKKKDKLQMKQIVPATNTAYGTLNVTVSGYDMTVVEHYSQYIHNLCNRLGVKVAESYALPTKSTEVMLLQEQGTKTYVEAILKTHQRVLQLNSLDTTLCPVFMEVLLQNQPEGVQLAVKEHTEADFLTRFKARPELDGLIAQINQ</sequence>
<organism evidence="10">
    <name type="scientific">Iconisemion striatum</name>
    <dbReference type="NCBI Taxonomy" id="60296"/>
    <lineage>
        <taxon>Eukaryota</taxon>
        <taxon>Metazoa</taxon>
        <taxon>Chordata</taxon>
        <taxon>Craniata</taxon>
        <taxon>Vertebrata</taxon>
        <taxon>Euteleostomi</taxon>
        <taxon>Actinopterygii</taxon>
        <taxon>Neopterygii</taxon>
        <taxon>Teleostei</taxon>
        <taxon>Neoteleostei</taxon>
        <taxon>Acanthomorphata</taxon>
        <taxon>Ovalentaria</taxon>
        <taxon>Atherinomorphae</taxon>
        <taxon>Cyprinodontiformes</taxon>
        <taxon>Nothobranchiidae</taxon>
        <taxon>Iconisemion</taxon>
    </lineage>
</organism>
<keyword evidence="4" id="KW-0496">Mitochondrion</keyword>
<evidence type="ECO:0000256" key="7">
    <source>
        <dbReference type="ARBA" id="ARBA00071667"/>
    </source>
</evidence>
<evidence type="ECO:0000259" key="9">
    <source>
        <dbReference type="SMART" id="SM01403"/>
    </source>
</evidence>
<keyword evidence="2" id="KW-0809">Transit peptide</keyword>
<dbReference type="GO" id="GO:1990904">
    <property type="term" value="C:ribonucleoprotein complex"/>
    <property type="evidence" value="ECO:0007669"/>
    <property type="project" value="UniProtKB-KW"/>
</dbReference>
<accession>A0A1A7YFV8</accession>
<dbReference type="EMBL" id="HADX01006802">
    <property type="protein sequence ID" value="SBP29034.1"/>
    <property type="molecule type" value="Transcribed_RNA"/>
</dbReference>
<dbReference type="FunFam" id="3.30.70.600:FF:000006">
    <property type="entry name" value="39S ribosomal protein L48, mitochondrial"/>
    <property type="match status" value="1"/>
</dbReference>
<dbReference type="GO" id="GO:0005743">
    <property type="term" value="C:mitochondrial inner membrane"/>
    <property type="evidence" value="ECO:0007669"/>
    <property type="project" value="UniProtKB-ARBA"/>
</dbReference>
<dbReference type="PANTHER" id="PTHR13473">
    <property type="entry name" value="MITOCHONDRIAL RIBOSOMAL PROTEIN L48"/>
    <property type="match status" value="1"/>
</dbReference>
<evidence type="ECO:0000256" key="6">
    <source>
        <dbReference type="ARBA" id="ARBA00061445"/>
    </source>
</evidence>
<evidence type="ECO:0000256" key="5">
    <source>
        <dbReference type="ARBA" id="ARBA00023274"/>
    </source>
</evidence>
<dbReference type="InterPro" id="IPR027486">
    <property type="entry name" value="Ribosomal_uS10_dom"/>
</dbReference>